<evidence type="ECO:0000313" key="3">
    <source>
        <dbReference type="Proteomes" id="UP000199310"/>
    </source>
</evidence>
<organism evidence="2 3">
    <name type="scientific">Chitinophaga arvensicola</name>
    <dbReference type="NCBI Taxonomy" id="29529"/>
    <lineage>
        <taxon>Bacteria</taxon>
        <taxon>Pseudomonadati</taxon>
        <taxon>Bacteroidota</taxon>
        <taxon>Chitinophagia</taxon>
        <taxon>Chitinophagales</taxon>
        <taxon>Chitinophagaceae</taxon>
        <taxon>Chitinophaga</taxon>
    </lineage>
</organism>
<feature type="transmembrane region" description="Helical" evidence="1">
    <location>
        <begin position="44"/>
        <end position="65"/>
    </location>
</feature>
<protein>
    <submittedName>
        <fullName evidence="2">Uncharacterized protein</fullName>
    </submittedName>
</protein>
<gene>
    <name evidence="2" type="ORF">SAMN04488122_3374</name>
</gene>
<dbReference type="AlphaFoldDB" id="A0A1I0RU15"/>
<keyword evidence="1" id="KW-0812">Transmembrane</keyword>
<evidence type="ECO:0000313" key="2">
    <source>
        <dbReference type="EMBL" id="SEW44773.1"/>
    </source>
</evidence>
<sequence>MEPHQYFTREGNVYVKKNQILLYCLLALLLFGLMAFIFTKNLNAGAKGAAVLFGLLGVILILRMTGKFRIDVDRRVLSNQPVFFVSPTEYSFDDFQHFTISRQTFLITLNASATMVMLKKGKEKHLLVHQSIFLTKPLQRVTEEIAGIMGLPE</sequence>
<dbReference type="EMBL" id="FOJG01000001">
    <property type="protein sequence ID" value="SEW44773.1"/>
    <property type="molecule type" value="Genomic_DNA"/>
</dbReference>
<evidence type="ECO:0000256" key="1">
    <source>
        <dbReference type="SAM" id="Phobius"/>
    </source>
</evidence>
<keyword evidence="1" id="KW-1133">Transmembrane helix</keyword>
<name>A0A1I0RU15_9BACT</name>
<dbReference type="STRING" id="29529.SAMN04488122_3374"/>
<feature type="transmembrane region" description="Helical" evidence="1">
    <location>
        <begin position="20"/>
        <end position="38"/>
    </location>
</feature>
<dbReference type="OrthoDB" id="1251273at2"/>
<proteinExistence type="predicted"/>
<reference evidence="3" key="1">
    <citation type="submission" date="2016-10" db="EMBL/GenBank/DDBJ databases">
        <authorList>
            <person name="Varghese N."/>
            <person name="Submissions S."/>
        </authorList>
    </citation>
    <scope>NUCLEOTIDE SEQUENCE [LARGE SCALE GENOMIC DNA]</scope>
    <source>
        <strain evidence="3">DSM 3695</strain>
    </source>
</reference>
<keyword evidence="1" id="KW-0472">Membrane</keyword>
<dbReference type="Proteomes" id="UP000199310">
    <property type="component" value="Unassembled WGS sequence"/>
</dbReference>
<accession>A0A1I0RU15</accession>
<keyword evidence="3" id="KW-1185">Reference proteome</keyword>
<dbReference type="RefSeq" id="WP_089896612.1">
    <property type="nucleotide sequence ID" value="NZ_FOJG01000001.1"/>
</dbReference>